<name>A0A929KUK5_9SPHI</name>
<feature type="signal peptide" evidence="1">
    <location>
        <begin position="1"/>
        <end position="21"/>
    </location>
</feature>
<proteinExistence type="predicted"/>
<accession>A0A929KUK5</accession>
<protein>
    <submittedName>
        <fullName evidence="2">Uncharacterized protein</fullName>
    </submittedName>
</protein>
<dbReference type="AlphaFoldDB" id="A0A929KUK5"/>
<evidence type="ECO:0000313" key="2">
    <source>
        <dbReference type="EMBL" id="MBE9661856.1"/>
    </source>
</evidence>
<reference evidence="2" key="1">
    <citation type="submission" date="2020-10" db="EMBL/GenBank/DDBJ databases">
        <title>Mucilaginibacter mali sp. nov., isolated from rhizosphere soil of apple orchard.</title>
        <authorList>
            <person name="Lee J.-S."/>
            <person name="Kim H.S."/>
            <person name="Kim J.-S."/>
        </authorList>
    </citation>
    <scope>NUCLEOTIDE SEQUENCE</scope>
    <source>
        <strain evidence="2">KCTC 22746</strain>
    </source>
</reference>
<comment type="caution">
    <text evidence="2">The sequence shown here is derived from an EMBL/GenBank/DDBJ whole genome shotgun (WGS) entry which is preliminary data.</text>
</comment>
<keyword evidence="3" id="KW-1185">Reference proteome</keyword>
<gene>
    <name evidence="2" type="ORF">IRJ16_08160</name>
</gene>
<organism evidence="2 3">
    <name type="scientific">Mucilaginibacter myungsuensis</name>
    <dbReference type="NCBI Taxonomy" id="649104"/>
    <lineage>
        <taxon>Bacteria</taxon>
        <taxon>Pseudomonadati</taxon>
        <taxon>Bacteroidota</taxon>
        <taxon>Sphingobacteriia</taxon>
        <taxon>Sphingobacteriales</taxon>
        <taxon>Sphingobacteriaceae</taxon>
        <taxon>Mucilaginibacter</taxon>
    </lineage>
</organism>
<feature type="chain" id="PRO_5038117529" evidence="1">
    <location>
        <begin position="22"/>
        <end position="129"/>
    </location>
</feature>
<keyword evidence="1" id="KW-0732">Signal</keyword>
<dbReference type="EMBL" id="JADFFL010000003">
    <property type="protein sequence ID" value="MBE9661856.1"/>
    <property type="molecule type" value="Genomic_DNA"/>
</dbReference>
<evidence type="ECO:0000313" key="3">
    <source>
        <dbReference type="Proteomes" id="UP000622475"/>
    </source>
</evidence>
<evidence type="ECO:0000256" key="1">
    <source>
        <dbReference type="SAM" id="SignalP"/>
    </source>
</evidence>
<dbReference type="RefSeq" id="WP_194111065.1">
    <property type="nucleotide sequence ID" value="NZ_JADFFL010000003.1"/>
</dbReference>
<dbReference type="Proteomes" id="UP000622475">
    <property type="component" value="Unassembled WGS sequence"/>
</dbReference>
<sequence length="129" mass="14203">MRNFITTICLAAVALTNCTSADNSALTKHTPNTKEFRQALAAEMAERPGSFDYSLAAYEAKDGKEYLKVDVSRADFKTTLAVAVTKWDKIEGIRRTKGMGYRGAGLEGLKLALVNNTEFEYLGLDKIDD</sequence>